<dbReference type="GO" id="GO:0000781">
    <property type="term" value="C:chromosome, telomeric region"/>
    <property type="evidence" value="ECO:0007669"/>
    <property type="project" value="TreeGrafter"/>
</dbReference>
<dbReference type="GO" id="GO:0007015">
    <property type="term" value="P:actin filament organization"/>
    <property type="evidence" value="ECO:0007669"/>
    <property type="project" value="TreeGrafter"/>
</dbReference>
<feature type="region of interest" description="Disordered" evidence="2">
    <location>
        <begin position="530"/>
        <end position="610"/>
    </location>
</feature>
<dbReference type="GO" id="GO:0034993">
    <property type="term" value="C:meiotic nuclear membrane microtubule tethering complex"/>
    <property type="evidence" value="ECO:0007669"/>
    <property type="project" value="InterPro"/>
</dbReference>
<dbReference type="GO" id="GO:0007129">
    <property type="term" value="P:homologous chromosome pairing at meiosis"/>
    <property type="evidence" value="ECO:0007669"/>
    <property type="project" value="TreeGrafter"/>
</dbReference>
<keyword evidence="1" id="KW-0175">Coiled coil</keyword>
<dbReference type="Proteomes" id="UP000593571">
    <property type="component" value="Unassembled WGS sequence"/>
</dbReference>
<feature type="region of interest" description="Disordered" evidence="2">
    <location>
        <begin position="234"/>
        <end position="260"/>
    </location>
</feature>
<dbReference type="GO" id="GO:0000800">
    <property type="term" value="C:lateral element"/>
    <property type="evidence" value="ECO:0007669"/>
    <property type="project" value="TreeGrafter"/>
</dbReference>
<dbReference type="GO" id="GO:0051225">
    <property type="term" value="P:spindle assembly"/>
    <property type="evidence" value="ECO:0007669"/>
    <property type="project" value="TreeGrafter"/>
</dbReference>
<evidence type="ECO:0000256" key="2">
    <source>
        <dbReference type="SAM" id="MobiDB-lite"/>
    </source>
</evidence>
<keyword evidence="3" id="KW-1133">Transmembrane helix</keyword>
<dbReference type="AlphaFoldDB" id="A0A7J8CEF0"/>
<dbReference type="Pfam" id="PF14662">
    <property type="entry name" value="KASH_CCD"/>
    <property type="match status" value="2"/>
</dbReference>
<feature type="domain" description="Protein KASH5 EF-hand-like" evidence="4">
    <location>
        <begin position="145"/>
        <end position="212"/>
    </location>
</feature>
<evidence type="ECO:0000256" key="3">
    <source>
        <dbReference type="SAM" id="Phobius"/>
    </source>
</evidence>
<keyword evidence="7" id="KW-1185">Reference proteome</keyword>
<sequence>MDERSLSPTLPCLGLFHRLLGPQRRPQHKRRSLHHLPLSAFIPAASTCLANTHASAPRVWGRAPTALRTRSLAVAGVLPAAIPFSVLASDGRKLLASPATAEQRGWPMDLPESLAGSPATKMYLWDQAEEGSLGTLLNSEEQILNSMFEACDPQRTGFVAVTHILAYLEAMTGRSPQDTRLQTLAHSLDPNGEGPQATVDLHTFLVIMRDWIAACQLDGGLELEEETAFEGALTPQHLPSGCPEESANLESFGGEDPRPELPATADLLSSLEDLELSNRRLAGENAKLQRSVETAEEGSARLGEEITALRKQLRSLCLPCSRGPPGPAPTSTQQALQFAKAVDEELEDLKSLAKSLEEQNRSLLAQARQTEKEQQHLVAEIETLQKENGKLLAEQDGVKRRTEELAMEKDALKRQLYECERLICQRDADLSERTCHAESLAKTLEEYKTTTQELRLEISHLEEQLSQTHEGPEEIPEGAQARRVDWTKLPPPSLGMEIQAIRQKQEVAAADLSSPLCGVWRWEEAVKESDEEAEFLPEPPTEGQRNFQGEPRHPQKGRKEQSMWLPRREDKAEEETQVMAELPIPLGDSHPRDISGSSPESSPASSDPQRALVPVEKELVPVRRPGWGQLCLCPLHPQQLRVAQHPLIPAPVLGLLLLLLLFILLLGQSPPPTWPHLQLCYLQPPPV</sequence>
<evidence type="ECO:0008006" key="8">
    <source>
        <dbReference type="Google" id="ProtNLM"/>
    </source>
</evidence>
<comment type="caution">
    <text evidence="6">The sequence shown here is derived from an EMBL/GenBank/DDBJ whole genome shotgun (WGS) entry which is preliminary data.</text>
</comment>
<evidence type="ECO:0000259" key="5">
    <source>
        <dbReference type="Pfam" id="PF14662"/>
    </source>
</evidence>
<dbReference type="InterPro" id="IPR028170">
    <property type="entry name" value="KASH5"/>
</dbReference>
<keyword evidence="3" id="KW-0812">Transmembrane</keyword>
<evidence type="ECO:0000259" key="4">
    <source>
        <dbReference type="Pfam" id="PF14658"/>
    </source>
</evidence>
<dbReference type="PANTHER" id="PTHR47300">
    <property type="entry name" value="PROTEIN KASH5"/>
    <property type="match status" value="1"/>
</dbReference>
<feature type="compositionally biased region" description="Basic and acidic residues" evidence="2">
    <location>
        <begin position="550"/>
        <end position="571"/>
    </location>
</feature>
<dbReference type="GO" id="GO:0090220">
    <property type="term" value="P:chromosome localization to nuclear envelope involved in homologous chromosome segregation"/>
    <property type="evidence" value="ECO:0007669"/>
    <property type="project" value="TreeGrafter"/>
</dbReference>
<feature type="coiled-coil region" evidence="1">
    <location>
        <begin position="437"/>
        <end position="464"/>
    </location>
</feature>
<name>A0A7J8CEF0_ROUAE</name>
<reference evidence="6 7" key="1">
    <citation type="journal article" date="2020" name="Nature">
        <title>Six reference-quality genomes reveal evolution of bat adaptations.</title>
        <authorList>
            <person name="Jebb D."/>
            <person name="Huang Z."/>
            <person name="Pippel M."/>
            <person name="Hughes G.M."/>
            <person name="Lavrichenko K."/>
            <person name="Devanna P."/>
            <person name="Winkler S."/>
            <person name="Jermiin L.S."/>
            <person name="Skirmuntt E.C."/>
            <person name="Katzourakis A."/>
            <person name="Burkitt-Gray L."/>
            <person name="Ray D.A."/>
            <person name="Sullivan K.A.M."/>
            <person name="Roscito J.G."/>
            <person name="Kirilenko B.M."/>
            <person name="Davalos L.M."/>
            <person name="Corthals A.P."/>
            <person name="Power M.L."/>
            <person name="Jones G."/>
            <person name="Ransome R.D."/>
            <person name="Dechmann D.K.N."/>
            <person name="Locatelli A.G."/>
            <person name="Puechmaille S.J."/>
            <person name="Fedrigo O."/>
            <person name="Jarvis E.D."/>
            <person name="Hiller M."/>
            <person name="Vernes S.C."/>
            <person name="Myers E.W."/>
            <person name="Teeling E.C."/>
        </authorList>
    </citation>
    <scope>NUCLEOTIDE SEQUENCE [LARGE SCALE GENOMIC DNA]</scope>
    <source>
        <strain evidence="6">MRouAeg1</strain>
        <tissue evidence="6">Muscle</tissue>
    </source>
</reference>
<feature type="domain" description="KASH5-like coiled-coil" evidence="5">
    <location>
        <begin position="331"/>
        <end position="468"/>
    </location>
</feature>
<dbReference type="GO" id="GO:0005640">
    <property type="term" value="C:nuclear outer membrane"/>
    <property type="evidence" value="ECO:0007669"/>
    <property type="project" value="TreeGrafter"/>
</dbReference>
<dbReference type="InterPro" id="IPR039508">
    <property type="entry name" value="KASH5_EF-hand-like_dom"/>
</dbReference>
<feature type="coiled-coil region" evidence="1">
    <location>
        <begin position="339"/>
        <end position="401"/>
    </location>
</feature>
<dbReference type="InterPro" id="IPR028168">
    <property type="entry name" value="KASH5_CC"/>
</dbReference>
<gene>
    <name evidence="6" type="ORF">HJG63_002223</name>
</gene>
<dbReference type="PANTHER" id="PTHR47300:SF1">
    <property type="entry name" value="PROTEIN KASH5"/>
    <property type="match status" value="1"/>
</dbReference>
<dbReference type="GO" id="GO:0070840">
    <property type="term" value="F:dynein complex binding"/>
    <property type="evidence" value="ECO:0007669"/>
    <property type="project" value="TreeGrafter"/>
</dbReference>
<proteinExistence type="predicted"/>
<dbReference type="Gene3D" id="1.10.287.1490">
    <property type="match status" value="1"/>
</dbReference>
<accession>A0A7J8CEF0</accession>
<evidence type="ECO:0000313" key="7">
    <source>
        <dbReference type="Proteomes" id="UP000593571"/>
    </source>
</evidence>
<evidence type="ECO:0000256" key="1">
    <source>
        <dbReference type="SAM" id="Coils"/>
    </source>
</evidence>
<feature type="compositionally biased region" description="Low complexity" evidence="2">
    <location>
        <begin position="595"/>
        <end position="608"/>
    </location>
</feature>
<keyword evidence="3" id="KW-0472">Membrane</keyword>
<dbReference type="Pfam" id="PF14658">
    <property type="entry name" value="EF-hand_9"/>
    <property type="match status" value="1"/>
</dbReference>
<dbReference type="GO" id="GO:0051653">
    <property type="term" value="P:spindle localization"/>
    <property type="evidence" value="ECO:0007669"/>
    <property type="project" value="TreeGrafter"/>
</dbReference>
<dbReference type="GO" id="GO:0090619">
    <property type="term" value="C:meiotic spindle pole"/>
    <property type="evidence" value="ECO:0007669"/>
    <property type="project" value="TreeGrafter"/>
</dbReference>
<feature type="transmembrane region" description="Helical" evidence="3">
    <location>
        <begin position="647"/>
        <end position="667"/>
    </location>
</feature>
<dbReference type="GO" id="GO:0034397">
    <property type="term" value="P:telomere localization"/>
    <property type="evidence" value="ECO:0007669"/>
    <property type="project" value="InterPro"/>
</dbReference>
<dbReference type="EMBL" id="JACASE010000014">
    <property type="protein sequence ID" value="KAF6409250.1"/>
    <property type="molecule type" value="Genomic_DNA"/>
</dbReference>
<evidence type="ECO:0000313" key="6">
    <source>
        <dbReference type="EMBL" id="KAF6409250.1"/>
    </source>
</evidence>
<feature type="domain" description="KASH5-like coiled-coil" evidence="5">
    <location>
        <begin position="263"/>
        <end position="316"/>
    </location>
</feature>
<organism evidence="6 7">
    <name type="scientific">Rousettus aegyptiacus</name>
    <name type="common">Egyptian fruit bat</name>
    <name type="synonym">Pteropus aegyptiacus</name>
    <dbReference type="NCBI Taxonomy" id="9407"/>
    <lineage>
        <taxon>Eukaryota</taxon>
        <taxon>Metazoa</taxon>
        <taxon>Chordata</taxon>
        <taxon>Craniata</taxon>
        <taxon>Vertebrata</taxon>
        <taxon>Euteleostomi</taxon>
        <taxon>Mammalia</taxon>
        <taxon>Eutheria</taxon>
        <taxon>Laurasiatheria</taxon>
        <taxon>Chiroptera</taxon>
        <taxon>Yinpterochiroptera</taxon>
        <taxon>Pteropodoidea</taxon>
        <taxon>Pteropodidae</taxon>
        <taxon>Rousettinae</taxon>
        <taxon>Rousettus</taxon>
    </lineage>
</organism>
<feature type="coiled-coil region" evidence="1">
    <location>
        <begin position="271"/>
        <end position="298"/>
    </location>
</feature>
<protein>
    <recommendedName>
        <fullName evidence="8">Coiled-coil domain containing 155</fullName>
    </recommendedName>
</protein>